<proteinExistence type="predicted"/>
<evidence type="ECO:0000313" key="3">
    <source>
        <dbReference type="Proteomes" id="UP000275846"/>
    </source>
</evidence>
<feature type="region of interest" description="Disordered" evidence="1">
    <location>
        <begin position="1"/>
        <end position="46"/>
    </location>
</feature>
<feature type="compositionally biased region" description="Basic and acidic residues" evidence="1">
    <location>
        <begin position="20"/>
        <end position="33"/>
    </location>
</feature>
<name>A0A183TR02_SCHSO</name>
<protein>
    <submittedName>
        <fullName evidence="4">Myelin transcription factor 1</fullName>
    </submittedName>
</protein>
<dbReference type="OrthoDB" id="6285257at2759"/>
<evidence type="ECO:0000256" key="1">
    <source>
        <dbReference type="SAM" id="MobiDB-lite"/>
    </source>
</evidence>
<feature type="region of interest" description="Disordered" evidence="1">
    <location>
        <begin position="68"/>
        <end position="99"/>
    </location>
</feature>
<accession>A0A183TR02</accession>
<evidence type="ECO:0000313" key="2">
    <source>
        <dbReference type="EMBL" id="VDM05286.1"/>
    </source>
</evidence>
<dbReference type="WBParaSite" id="SSLN_0001961901-mRNA-1">
    <property type="protein sequence ID" value="SSLN_0001961901-mRNA-1"/>
    <property type="gene ID" value="SSLN_0001961901"/>
</dbReference>
<sequence length="209" mass="23615">MSGTSANLQRGIRFPWTVRRSRDAEGARPEDTSSSRPTTHVDLVDTSAFSQDIAFCQPAQPATPEIEEKEEVMMSPDKLVPSTTLPEGQPSEPPSNEDLDELANSLLVMQQFVEDLQLEVLKHRQEAEHETRKEWQPRPEYTDLLNGLEKISDVFETHKTDYSVVNEIQGTRNFEPPFLDTSVSVSARFVCFFLSATFCVPSHEVSKML</sequence>
<reference evidence="2 3" key="2">
    <citation type="submission" date="2018-11" db="EMBL/GenBank/DDBJ databases">
        <authorList>
            <consortium name="Pathogen Informatics"/>
        </authorList>
    </citation>
    <scope>NUCLEOTIDE SEQUENCE [LARGE SCALE GENOMIC DNA]</scope>
    <source>
        <strain evidence="2 3">NST_G2</strain>
    </source>
</reference>
<reference evidence="4" key="1">
    <citation type="submission" date="2016-06" db="UniProtKB">
        <authorList>
            <consortium name="WormBaseParasite"/>
        </authorList>
    </citation>
    <scope>IDENTIFICATION</scope>
</reference>
<organism evidence="4">
    <name type="scientific">Schistocephalus solidus</name>
    <name type="common">Tapeworm</name>
    <dbReference type="NCBI Taxonomy" id="70667"/>
    <lineage>
        <taxon>Eukaryota</taxon>
        <taxon>Metazoa</taxon>
        <taxon>Spiralia</taxon>
        <taxon>Lophotrochozoa</taxon>
        <taxon>Platyhelminthes</taxon>
        <taxon>Cestoda</taxon>
        <taxon>Eucestoda</taxon>
        <taxon>Diphyllobothriidea</taxon>
        <taxon>Diphyllobothriidae</taxon>
        <taxon>Schistocephalus</taxon>
    </lineage>
</organism>
<dbReference type="EMBL" id="UYSU01045649">
    <property type="protein sequence ID" value="VDM05286.1"/>
    <property type="molecule type" value="Genomic_DNA"/>
</dbReference>
<evidence type="ECO:0000313" key="4">
    <source>
        <dbReference type="WBParaSite" id="SSLN_0001961901-mRNA-1"/>
    </source>
</evidence>
<dbReference type="AlphaFoldDB" id="A0A183TR02"/>
<dbReference type="Proteomes" id="UP000275846">
    <property type="component" value="Unassembled WGS sequence"/>
</dbReference>
<gene>
    <name evidence="2" type="ORF">SSLN_LOCUS18900</name>
</gene>
<keyword evidence="3" id="KW-1185">Reference proteome</keyword>